<sequence>MSNVFKRGDVVVLKSGGPPMTVEAAPAGLFRKFMGDDAVYQCAWFHENKRFSNNFNGHALELYRSTKQASDDT</sequence>
<organism evidence="1 2">
    <name type="scientific">Roseomonas haemaphysalidis</name>
    <dbReference type="NCBI Taxonomy" id="2768162"/>
    <lineage>
        <taxon>Bacteria</taxon>
        <taxon>Pseudomonadati</taxon>
        <taxon>Pseudomonadota</taxon>
        <taxon>Alphaproteobacteria</taxon>
        <taxon>Acetobacterales</taxon>
        <taxon>Roseomonadaceae</taxon>
        <taxon>Roseomonas</taxon>
    </lineage>
</organism>
<dbReference type="Pfam" id="PF09926">
    <property type="entry name" value="DUF2158"/>
    <property type="match status" value="1"/>
</dbReference>
<gene>
    <name evidence="1" type="ORF">IAI61_22675</name>
</gene>
<dbReference type="InterPro" id="IPR019226">
    <property type="entry name" value="DUF2158"/>
</dbReference>
<comment type="caution">
    <text evidence="1">The sequence shown here is derived from an EMBL/GenBank/DDBJ whole genome shotgun (WGS) entry which is preliminary data.</text>
</comment>
<protein>
    <submittedName>
        <fullName evidence="1">DUF2158 domain-containing protein</fullName>
    </submittedName>
</protein>
<evidence type="ECO:0000313" key="2">
    <source>
        <dbReference type="Proteomes" id="UP001518989"/>
    </source>
</evidence>
<dbReference type="RefSeq" id="WP_207420023.1">
    <property type="nucleotide sequence ID" value="NZ_CP061184.1"/>
</dbReference>
<accession>A0ABS3KWI3</accession>
<name>A0ABS3KWI3_9PROT</name>
<proteinExistence type="predicted"/>
<dbReference type="EMBL" id="JACTNG010000023">
    <property type="protein sequence ID" value="MBO1081836.1"/>
    <property type="molecule type" value="Genomic_DNA"/>
</dbReference>
<dbReference type="Proteomes" id="UP001518989">
    <property type="component" value="Unassembled WGS sequence"/>
</dbReference>
<evidence type="ECO:0000313" key="1">
    <source>
        <dbReference type="EMBL" id="MBO1081836.1"/>
    </source>
</evidence>
<keyword evidence="2" id="KW-1185">Reference proteome</keyword>
<reference evidence="1 2" key="1">
    <citation type="submission" date="2020-09" db="EMBL/GenBank/DDBJ databases">
        <title>Roseomonas.</title>
        <authorList>
            <person name="Zhu W."/>
        </authorList>
    </citation>
    <scope>NUCLEOTIDE SEQUENCE [LARGE SCALE GENOMIC DNA]</scope>
    <source>
        <strain evidence="1 2">573</strain>
    </source>
</reference>